<reference evidence="2" key="1">
    <citation type="submission" date="2023-07" db="EMBL/GenBank/DDBJ databases">
        <title>draft genome sequence of fig (Ficus carica).</title>
        <authorList>
            <person name="Takahashi T."/>
            <person name="Nishimura K."/>
        </authorList>
    </citation>
    <scope>NUCLEOTIDE SEQUENCE</scope>
</reference>
<dbReference type="Proteomes" id="UP001187192">
    <property type="component" value="Unassembled WGS sequence"/>
</dbReference>
<sequence>MAFQGSQAEIELVIHKTPNNDSTNNQCINHNNDHHQQISLRLIRSKLTKFHAGYFRISLSLGGQALLWKTLTDTDSTLRHIVLQVLAPCRCQLSLRSLDFLATSAPIRTVFNAENLRPIPGSVVGFRRSGGASRLEDLWPVVHQGKEVFVRGGEPDEPVVGHREPGQRAGGGDDGVEGDSRVLVFTWDGALFGAIRDALSAAVGRRSPPGDAAAGVLLVHRGAECGELGLGVDHWSF</sequence>
<dbReference type="AlphaFoldDB" id="A0AA87ZNR7"/>
<feature type="region of interest" description="Disordered" evidence="1">
    <location>
        <begin position="153"/>
        <end position="175"/>
    </location>
</feature>
<keyword evidence="3" id="KW-1185">Reference proteome</keyword>
<name>A0AA87ZNR7_FICCA</name>
<protein>
    <submittedName>
        <fullName evidence="2">Uncharacterized protein</fullName>
    </submittedName>
</protein>
<dbReference type="EMBL" id="BTGU01000005">
    <property type="protein sequence ID" value="GMN35670.1"/>
    <property type="molecule type" value="Genomic_DNA"/>
</dbReference>
<organism evidence="2 3">
    <name type="scientific">Ficus carica</name>
    <name type="common">Common fig</name>
    <dbReference type="NCBI Taxonomy" id="3494"/>
    <lineage>
        <taxon>Eukaryota</taxon>
        <taxon>Viridiplantae</taxon>
        <taxon>Streptophyta</taxon>
        <taxon>Embryophyta</taxon>
        <taxon>Tracheophyta</taxon>
        <taxon>Spermatophyta</taxon>
        <taxon>Magnoliopsida</taxon>
        <taxon>eudicotyledons</taxon>
        <taxon>Gunneridae</taxon>
        <taxon>Pentapetalae</taxon>
        <taxon>rosids</taxon>
        <taxon>fabids</taxon>
        <taxon>Rosales</taxon>
        <taxon>Moraceae</taxon>
        <taxon>Ficeae</taxon>
        <taxon>Ficus</taxon>
    </lineage>
</organism>
<accession>A0AA87ZNR7</accession>
<gene>
    <name evidence="2" type="ORF">TIFTF001_005442</name>
</gene>
<evidence type="ECO:0000313" key="2">
    <source>
        <dbReference type="EMBL" id="GMN35670.1"/>
    </source>
</evidence>
<proteinExistence type="predicted"/>
<evidence type="ECO:0000256" key="1">
    <source>
        <dbReference type="SAM" id="MobiDB-lite"/>
    </source>
</evidence>
<comment type="caution">
    <text evidence="2">The sequence shown here is derived from an EMBL/GenBank/DDBJ whole genome shotgun (WGS) entry which is preliminary data.</text>
</comment>
<evidence type="ECO:0000313" key="3">
    <source>
        <dbReference type="Proteomes" id="UP001187192"/>
    </source>
</evidence>